<evidence type="ECO:0000256" key="2">
    <source>
        <dbReference type="SAM" id="Phobius"/>
    </source>
</evidence>
<keyword evidence="2" id="KW-0812">Transmembrane</keyword>
<dbReference type="InterPro" id="IPR046253">
    <property type="entry name" value="DUF6286"/>
</dbReference>
<evidence type="ECO:0000313" key="4">
    <source>
        <dbReference type="EMBL" id="MCD9878997.1"/>
    </source>
</evidence>
<name>A0A9Q3ZBV0_9ACTN</name>
<sequence>MSEPQGSEGTTQRLPVIEKAPAQEPAYGPPPSGHDGDQGRFWSARRIPAGIVALLVLAVAGVFLYDIAAVRAHRPAMAWRRELARGLAERHLDDTWVLVGAGGAAVLGLWLLVLAVTPGLRGILPMRRTQADVRAGLHREAAAFVLRDRAMEVAGVQSVRVRMRRAHADVYAVSHFRELGDVRADLNATLDDAITGLGLTHPPALSVHVRRPGRKG</sequence>
<protein>
    <submittedName>
        <fullName evidence="4">DUF6286 domain-containing protein</fullName>
    </submittedName>
</protein>
<accession>A0A9Q3ZBV0</accession>
<keyword evidence="2" id="KW-1133">Transmembrane helix</keyword>
<feature type="compositionally biased region" description="Polar residues" evidence="1">
    <location>
        <begin position="1"/>
        <end position="13"/>
    </location>
</feature>
<feature type="domain" description="DUF6286" evidence="3">
    <location>
        <begin position="106"/>
        <end position="210"/>
    </location>
</feature>
<feature type="transmembrane region" description="Helical" evidence="2">
    <location>
        <begin position="96"/>
        <end position="120"/>
    </location>
</feature>
<comment type="caution">
    <text evidence="4">The sequence shown here is derived from an EMBL/GenBank/DDBJ whole genome shotgun (WGS) entry which is preliminary data.</text>
</comment>
<feature type="transmembrane region" description="Helical" evidence="2">
    <location>
        <begin position="47"/>
        <end position="65"/>
    </location>
</feature>
<dbReference type="EMBL" id="JAJSBI010000025">
    <property type="protein sequence ID" value="MCD9878997.1"/>
    <property type="molecule type" value="Genomic_DNA"/>
</dbReference>
<dbReference type="RefSeq" id="WP_232653202.1">
    <property type="nucleotide sequence ID" value="NZ_JAJSBI010000025.1"/>
</dbReference>
<reference evidence="4" key="1">
    <citation type="submission" date="2021-12" db="EMBL/GenBank/DDBJ databases">
        <authorList>
            <person name="Lee J.-H."/>
            <person name="Kim S.-B."/>
        </authorList>
    </citation>
    <scope>NUCLEOTIDE SEQUENCE</scope>
    <source>
        <strain evidence="4">NR30</strain>
    </source>
</reference>
<evidence type="ECO:0000313" key="5">
    <source>
        <dbReference type="Proteomes" id="UP001108029"/>
    </source>
</evidence>
<dbReference type="Proteomes" id="UP001108029">
    <property type="component" value="Unassembled WGS sequence"/>
</dbReference>
<organism evidence="4 5">
    <name type="scientific">Streptomyces guryensis</name>
    <dbReference type="NCBI Taxonomy" id="2886947"/>
    <lineage>
        <taxon>Bacteria</taxon>
        <taxon>Bacillati</taxon>
        <taxon>Actinomycetota</taxon>
        <taxon>Actinomycetes</taxon>
        <taxon>Kitasatosporales</taxon>
        <taxon>Streptomycetaceae</taxon>
        <taxon>Streptomyces</taxon>
    </lineage>
</organism>
<keyword evidence="2" id="KW-0472">Membrane</keyword>
<feature type="region of interest" description="Disordered" evidence="1">
    <location>
        <begin position="1"/>
        <end position="39"/>
    </location>
</feature>
<evidence type="ECO:0000259" key="3">
    <source>
        <dbReference type="Pfam" id="PF19803"/>
    </source>
</evidence>
<gene>
    <name evidence="4" type="ORF">LJ657_36400</name>
</gene>
<dbReference type="Pfam" id="PF19803">
    <property type="entry name" value="DUF6286"/>
    <property type="match status" value="1"/>
</dbReference>
<keyword evidence="5" id="KW-1185">Reference proteome</keyword>
<evidence type="ECO:0000256" key="1">
    <source>
        <dbReference type="SAM" id="MobiDB-lite"/>
    </source>
</evidence>
<proteinExistence type="predicted"/>
<dbReference type="AlphaFoldDB" id="A0A9Q3ZBV0"/>